<dbReference type="InterPro" id="IPR028994">
    <property type="entry name" value="Integrin_alpha_N"/>
</dbReference>
<evidence type="ECO:0000256" key="1">
    <source>
        <dbReference type="SAM" id="SignalP"/>
    </source>
</evidence>
<dbReference type="RefSeq" id="WP_180571499.1">
    <property type="nucleotide sequence ID" value="NZ_JACCKB010000095.1"/>
</dbReference>
<evidence type="ECO:0000313" key="3">
    <source>
        <dbReference type="Proteomes" id="UP000569732"/>
    </source>
</evidence>
<organism evidence="2 3">
    <name type="scientific">Spartinivicinus marinus</name>
    <dbReference type="NCBI Taxonomy" id="2994442"/>
    <lineage>
        <taxon>Bacteria</taxon>
        <taxon>Pseudomonadati</taxon>
        <taxon>Pseudomonadota</taxon>
        <taxon>Gammaproteobacteria</taxon>
        <taxon>Oceanospirillales</taxon>
        <taxon>Zooshikellaceae</taxon>
        <taxon>Spartinivicinus</taxon>
    </lineage>
</organism>
<proteinExistence type="predicted"/>
<sequence length="309" mass="34547">MPRFLYFSVIFTLLLSTTSHAEAHGKSLLHGSKVYINGENIYLKSTNKIIFIHGDIITPIMTGGNKDVEIYPSSSRSIKDNLPKTCHGSVCLTELKSQERVDESRLIAAGYKLSTNAVSLYSGDFNKNGERDIVLLYKGGRQLLYAIKDYKDGYKASNIQNITDYIAISDVTLEIDDLNSDGYDDIIVYKDGAINTVLYSDKHGVFAKPEAENAVSAVWAGFRKHLKSGDTVALAELFTVNSKPTYQKAFNDIKDSLEELNKKIISINFVSTTPEYAIGLVEYRRTDGNIQKQYVYFLMEDGGWKIEGL</sequence>
<evidence type="ECO:0000313" key="2">
    <source>
        <dbReference type="EMBL" id="NYZ69515.1"/>
    </source>
</evidence>
<gene>
    <name evidence="2" type="ORF">H0A36_26205</name>
</gene>
<keyword evidence="1" id="KW-0732">Signal</keyword>
<dbReference type="AlphaFoldDB" id="A0A853IKA9"/>
<feature type="signal peptide" evidence="1">
    <location>
        <begin position="1"/>
        <end position="21"/>
    </location>
</feature>
<comment type="caution">
    <text evidence="2">The sequence shown here is derived from an EMBL/GenBank/DDBJ whole genome shotgun (WGS) entry which is preliminary data.</text>
</comment>
<feature type="chain" id="PRO_5033037232" evidence="1">
    <location>
        <begin position="22"/>
        <end position="309"/>
    </location>
</feature>
<dbReference type="EMBL" id="JACCKB010000095">
    <property type="protein sequence ID" value="NYZ69515.1"/>
    <property type="molecule type" value="Genomic_DNA"/>
</dbReference>
<reference evidence="2 3" key="1">
    <citation type="submission" date="2020-07" db="EMBL/GenBank/DDBJ databases">
        <title>Endozoicomonas sp. nov., isolated from sediment.</title>
        <authorList>
            <person name="Gu T."/>
        </authorList>
    </citation>
    <scope>NUCLEOTIDE SEQUENCE [LARGE SCALE GENOMIC DNA]</scope>
    <source>
        <strain evidence="2 3">SM1973</strain>
    </source>
</reference>
<dbReference type="SUPFAM" id="SSF69318">
    <property type="entry name" value="Integrin alpha N-terminal domain"/>
    <property type="match status" value="1"/>
</dbReference>
<protein>
    <submittedName>
        <fullName evidence="2">Uncharacterized protein</fullName>
    </submittedName>
</protein>
<accession>A0A853IKA9</accession>
<dbReference type="Proteomes" id="UP000569732">
    <property type="component" value="Unassembled WGS sequence"/>
</dbReference>
<dbReference type="Gene3D" id="2.130.10.130">
    <property type="entry name" value="Integrin alpha, N-terminal"/>
    <property type="match status" value="1"/>
</dbReference>
<keyword evidence="3" id="KW-1185">Reference proteome</keyword>
<name>A0A853IKA9_9GAMM</name>